<sequence length="529" mass="59880">MGSAHGLVRLDPLVDAPAGLIRGLRADDGDYSMFLGIPYALIEEGNPFGAAIPQPKFHTIFDALDDSAICPQLESFGNTIVGNLDCLHLNIYVPNKASSRNSLPVLVWIYGGGFSTGFASRFLYGPKYLVRHDVILITLNYRVGPYGFFCLDTPEIPGNQGLKDQVLALRWIRENIASFGGDENRVTVMGESAGGVSIEYHLVSKHEKLFDQAIIQSGSMLIPGLIEESGRSKPLSIAHKLGFETEDVAEAVAFLSKTDFKLVIAAIVELGLTNRPCVEKEFENVDSIMTDHPINLDLPKVSNMPVLVGFNNEEQLVKYATWPVEQFTTLNFFEESLLKKFVYDEDFKEMEHILRRFYMGDEEMSDALRANITDFHSDYDFAYPVQVSLEKYLEGGAKDVFYYMFSYSGDRNYSKRRFNVTTPGAAHADEIGYLFDLSYEMDAPSTADQLVIDRMTTLWTNFAKFGDPTPETSELLPVKWSPIREKTYTYLNIDRQLTVATRPYHERMAFWELFFEANKHKLKGYREKQ</sequence>
<evidence type="ECO:0000256" key="6">
    <source>
        <dbReference type="RuleBase" id="RU361235"/>
    </source>
</evidence>
<feature type="domain" description="Carboxylesterase type B" evidence="7">
    <location>
        <begin position="11"/>
        <end position="511"/>
    </location>
</feature>
<reference evidence="8" key="1">
    <citation type="submission" date="2022-03" db="EMBL/GenBank/DDBJ databases">
        <authorList>
            <person name="Lindestad O."/>
        </authorList>
    </citation>
    <scope>NUCLEOTIDE SEQUENCE</scope>
</reference>
<evidence type="ECO:0000256" key="5">
    <source>
        <dbReference type="ARBA" id="ARBA00023180"/>
    </source>
</evidence>
<comment type="similarity">
    <text evidence="1 6">Belongs to the type-B carboxylesterase/lipase family.</text>
</comment>
<keyword evidence="9" id="KW-1185">Reference proteome</keyword>
<dbReference type="GO" id="GO:0052689">
    <property type="term" value="F:carboxylic ester hydrolase activity"/>
    <property type="evidence" value="ECO:0007669"/>
    <property type="project" value="UniProtKB-KW"/>
</dbReference>
<evidence type="ECO:0000256" key="1">
    <source>
        <dbReference type="ARBA" id="ARBA00005964"/>
    </source>
</evidence>
<gene>
    <name evidence="8" type="primary">jg8077</name>
    <name evidence="8" type="ORF">PAEG_LOCUS7074</name>
</gene>
<dbReference type="InterPro" id="IPR019826">
    <property type="entry name" value="Carboxylesterase_B_AS"/>
</dbReference>
<evidence type="ECO:0000259" key="7">
    <source>
        <dbReference type="Pfam" id="PF00135"/>
    </source>
</evidence>
<dbReference type="PANTHER" id="PTHR43142:SF1">
    <property type="entry name" value="CARBOXYLIC ESTER HYDROLASE"/>
    <property type="match status" value="1"/>
</dbReference>
<evidence type="ECO:0000313" key="9">
    <source>
        <dbReference type="Proteomes" id="UP000838756"/>
    </source>
</evidence>
<organism evidence="8 9">
    <name type="scientific">Pararge aegeria aegeria</name>
    <dbReference type="NCBI Taxonomy" id="348720"/>
    <lineage>
        <taxon>Eukaryota</taxon>
        <taxon>Metazoa</taxon>
        <taxon>Ecdysozoa</taxon>
        <taxon>Arthropoda</taxon>
        <taxon>Hexapoda</taxon>
        <taxon>Insecta</taxon>
        <taxon>Pterygota</taxon>
        <taxon>Neoptera</taxon>
        <taxon>Endopterygota</taxon>
        <taxon>Lepidoptera</taxon>
        <taxon>Glossata</taxon>
        <taxon>Ditrysia</taxon>
        <taxon>Papilionoidea</taxon>
        <taxon>Nymphalidae</taxon>
        <taxon>Satyrinae</taxon>
        <taxon>Satyrini</taxon>
        <taxon>Parargina</taxon>
        <taxon>Pararge</taxon>
    </lineage>
</organism>
<evidence type="ECO:0000313" key="8">
    <source>
        <dbReference type="EMBL" id="CAH2226368.1"/>
    </source>
</evidence>
<dbReference type="AlphaFoldDB" id="A0A8S4R1M3"/>
<keyword evidence="3 6" id="KW-0378">Hydrolase</keyword>
<evidence type="ECO:0000256" key="3">
    <source>
        <dbReference type="ARBA" id="ARBA00022801"/>
    </source>
</evidence>
<keyword evidence="5" id="KW-0325">Glycoprotein</keyword>
<dbReference type="PROSITE" id="PS00122">
    <property type="entry name" value="CARBOXYLESTERASE_B_1"/>
    <property type="match status" value="1"/>
</dbReference>
<name>A0A8S4R1M3_9NEOP</name>
<dbReference type="InterPro" id="IPR029058">
    <property type="entry name" value="AB_hydrolase_fold"/>
</dbReference>
<evidence type="ECO:0000256" key="2">
    <source>
        <dbReference type="ARBA" id="ARBA00022487"/>
    </source>
</evidence>
<evidence type="ECO:0000256" key="4">
    <source>
        <dbReference type="ARBA" id="ARBA00023157"/>
    </source>
</evidence>
<dbReference type="PANTHER" id="PTHR43142">
    <property type="entry name" value="CARBOXYLIC ESTER HYDROLASE"/>
    <property type="match status" value="1"/>
</dbReference>
<proteinExistence type="inferred from homology"/>
<protein>
    <recommendedName>
        <fullName evidence="6">Carboxylic ester hydrolase</fullName>
        <ecNumber evidence="6">3.1.1.-</ecNumber>
    </recommendedName>
</protein>
<accession>A0A8S4R1M3</accession>
<dbReference type="SUPFAM" id="SSF53474">
    <property type="entry name" value="alpha/beta-Hydrolases"/>
    <property type="match status" value="1"/>
</dbReference>
<dbReference type="Pfam" id="PF00135">
    <property type="entry name" value="COesterase"/>
    <property type="match status" value="1"/>
</dbReference>
<dbReference type="Gene3D" id="3.40.50.1820">
    <property type="entry name" value="alpha/beta hydrolase"/>
    <property type="match status" value="1"/>
</dbReference>
<comment type="caution">
    <text evidence="8">The sequence shown here is derived from an EMBL/GenBank/DDBJ whole genome shotgun (WGS) entry which is preliminary data.</text>
</comment>
<dbReference type="OrthoDB" id="19653at2759"/>
<keyword evidence="2" id="KW-0719">Serine esterase</keyword>
<dbReference type="EC" id="3.1.1.-" evidence="6"/>
<dbReference type="EMBL" id="CAKXAJ010021174">
    <property type="protein sequence ID" value="CAH2226368.1"/>
    <property type="molecule type" value="Genomic_DNA"/>
</dbReference>
<keyword evidence="4" id="KW-1015">Disulfide bond</keyword>
<dbReference type="Proteomes" id="UP000838756">
    <property type="component" value="Unassembled WGS sequence"/>
</dbReference>
<dbReference type="InterPro" id="IPR002018">
    <property type="entry name" value="CarbesteraseB"/>
</dbReference>